<accession>A0A518B5J0</accession>
<evidence type="ECO:0000256" key="4">
    <source>
        <dbReference type="HAMAP-Rule" id="MF_00167"/>
    </source>
</evidence>
<keyword evidence="2 4" id="KW-0810">Translation regulation</keyword>
<dbReference type="RefSeq" id="WP_145258851.1">
    <property type="nucleotide sequence ID" value="NZ_CP036279.1"/>
</dbReference>
<dbReference type="GO" id="GO:0045947">
    <property type="term" value="P:negative regulation of translational initiation"/>
    <property type="evidence" value="ECO:0007669"/>
    <property type="project" value="UniProtKB-UniRule"/>
</dbReference>
<dbReference type="PANTHER" id="PTHR34984:SF1">
    <property type="entry name" value="CARBON STORAGE REGULATOR"/>
    <property type="match status" value="1"/>
</dbReference>
<comment type="similarity">
    <text evidence="4">Belongs to the CsrA/RsmA family.</text>
</comment>
<keyword evidence="6" id="KW-1185">Reference proteome</keyword>
<dbReference type="HAMAP" id="MF_00167">
    <property type="entry name" value="CsrA"/>
    <property type="match status" value="1"/>
</dbReference>
<dbReference type="Pfam" id="PF02599">
    <property type="entry name" value="CsrA"/>
    <property type="match status" value="1"/>
</dbReference>
<comment type="subunit">
    <text evidence="4">Homodimer; the beta-strands of each monomer intercalate to form a hydrophobic core, while the alpha-helices form wings that extend away from the core.</text>
</comment>
<dbReference type="InterPro" id="IPR003751">
    <property type="entry name" value="CsrA"/>
</dbReference>
<name>A0A518B5J0_9BACT</name>
<dbReference type="Gene3D" id="2.60.40.4380">
    <property type="entry name" value="Translational regulator CsrA"/>
    <property type="match status" value="1"/>
</dbReference>
<evidence type="ECO:0000313" key="5">
    <source>
        <dbReference type="EMBL" id="QDU62243.1"/>
    </source>
</evidence>
<proteinExistence type="inferred from homology"/>
<dbReference type="SUPFAM" id="SSF117130">
    <property type="entry name" value="CsrA-like"/>
    <property type="match status" value="1"/>
</dbReference>
<dbReference type="Proteomes" id="UP000317093">
    <property type="component" value="Chromosome"/>
</dbReference>
<dbReference type="GO" id="GO:1902208">
    <property type="term" value="P:regulation of bacterial-type flagellum assembly"/>
    <property type="evidence" value="ECO:0007669"/>
    <property type="project" value="UniProtKB-UniRule"/>
</dbReference>
<evidence type="ECO:0000256" key="2">
    <source>
        <dbReference type="ARBA" id="ARBA00022845"/>
    </source>
</evidence>
<dbReference type="GO" id="GO:0044781">
    <property type="term" value="P:bacterial-type flagellum organization"/>
    <property type="evidence" value="ECO:0007669"/>
    <property type="project" value="UniProtKB-KW"/>
</dbReference>
<comment type="subcellular location">
    <subcellularLocation>
        <location evidence="4">Cytoplasm</location>
    </subcellularLocation>
</comment>
<dbReference type="KEGG" id="knv:Pan216_31100"/>
<dbReference type="AlphaFoldDB" id="A0A518B5J0"/>
<protein>
    <recommendedName>
        <fullName evidence="4">Translational regulator CsrA</fullName>
    </recommendedName>
</protein>
<dbReference type="GO" id="GO:0005829">
    <property type="term" value="C:cytosol"/>
    <property type="evidence" value="ECO:0007669"/>
    <property type="project" value="TreeGrafter"/>
</dbReference>
<dbReference type="GO" id="GO:0006109">
    <property type="term" value="P:regulation of carbohydrate metabolic process"/>
    <property type="evidence" value="ECO:0007669"/>
    <property type="project" value="InterPro"/>
</dbReference>
<evidence type="ECO:0000313" key="6">
    <source>
        <dbReference type="Proteomes" id="UP000317093"/>
    </source>
</evidence>
<reference evidence="5 6" key="1">
    <citation type="submission" date="2019-02" db="EMBL/GenBank/DDBJ databases">
        <title>Deep-cultivation of Planctomycetes and their phenomic and genomic characterization uncovers novel biology.</title>
        <authorList>
            <person name="Wiegand S."/>
            <person name="Jogler M."/>
            <person name="Boedeker C."/>
            <person name="Pinto D."/>
            <person name="Vollmers J."/>
            <person name="Rivas-Marin E."/>
            <person name="Kohn T."/>
            <person name="Peeters S.H."/>
            <person name="Heuer A."/>
            <person name="Rast P."/>
            <person name="Oberbeckmann S."/>
            <person name="Bunk B."/>
            <person name="Jeske O."/>
            <person name="Meyerdierks A."/>
            <person name="Storesund J.E."/>
            <person name="Kallscheuer N."/>
            <person name="Luecker S."/>
            <person name="Lage O.M."/>
            <person name="Pohl T."/>
            <person name="Merkel B.J."/>
            <person name="Hornburger P."/>
            <person name="Mueller R.-W."/>
            <person name="Bruemmer F."/>
            <person name="Labrenz M."/>
            <person name="Spormann A.M."/>
            <person name="Op den Camp H."/>
            <person name="Overmann J."/>
            <person name="Amann R."/>
            <person name="Jetten M.S.M."/>
            <person name="Mascher T."/>
            <person name="Medema M.H."/>
            <person name="Devos D.P."/>
            <person name="Kaster A.-K."/>
            <person name="Ovreas L."/>
            <person name="Rohde M."/>
            <person name="Galperin M.Y."/>
            <person name="Jogler C."/>
        </authorList>
    </citation>
    <scope>NUCLEOTIDE SEQUENCE [LARGE SCALE GENOMIC DNA]</scope>
    <source>
        <strain evidence="5 6">Pan216</strain>
    </source>
</reference>
<comment type="function">
    <text evidence="4">A translational regulator that binds mRNA to regulate translation initiation and/or mRNA stability. Usually binds in the 5'-UTR at or near the Shine-Dalgarno sequence preventing ribosome-binding, thus repressing translation. Its main target seems to be the major flagellin gene, while its function is anatagonized by FliW.</text>
</comment>
<evidence type="ECO:0000256" key="1">
    <source>
        <dbReference type="ARBA" id="ARBA00022490"/>
    </source>
</evidence>
<keyword evidence="3 4" id="KW-0694">RNA-binding</keyword>
<gene>
    <name evidence="5" type="primary">csrA_5</name>
    <name evidence="4" type="synonym">csrA</name>
    <name evidence="5" type="ORF">Pan216_31100</name>
</gene>
<dbReference type="InterPro" id="IPR036107">
    <property type="entry name" value="CsrA_sf"/>
</dbReference>
<dbReference type="PANTHER" id="PTHR34984">
    <property type="entry name" value="CARBON STORAGE REGULATOR"/>
    <property type="match status" value="1"/>
</dbReference>
<dbReference type="GO" id="GO:0006402">
    <property type="term" value="P:mRNA catabolic process"/>
    <property type="evidence" value="ECO:0007669"/>
    <property type="project" value="InterPro"/>
</dbReference>
<evidence type="ECO:0000256" key="3">
    <source>
        <dbReference type="ARBA" id="ARBA00022884"/>
    </source>
</evidence>
<sequence length="51" mass="5584">MLVLTRKPSEKIVIGDKITVTVVRVDGNKVRLGIEAPPDVPIFRDEVVAKA</sequence>
<dbReference type="GO" id="GO:0048027">
    <property type="term" value="F:mRNA 5'-UTR binding"/>
    <property type="evidence" value="ECO:0007669"/>
    <property type="project" value="UniProtKB-UniRule"/>
</dbReference>
<keyword evidence="4" id="KW-0678">Repressor</keyword>
<keyword evidence="1 4" id="KW-0963">Cytoplasm</keyword>
<dbReference type="EMBL" id="CP036279">
    <property type="protein sequence ID" value="QDU62243.1"/>
    <property type="molecule type" value="Genomic_DNA"/>
</dbReference>
<keyword evidence="4" id="KW-1005">Bacterial flagellum biogenesis</keyword>
<organism evidence="5 6">
    <name type="scientific">Kolteria novifilia</name>
    <dbReference type="NCBI Taxonomy" id="2527975"/>
    <lineage>
        <taxon>Bacteria</taxon>
        <taxon>Pseudomonadati</taxon>
        <taxon>Planctomycetota</taxon>
        <taxon>Planctomycetia</taxon>
        <taxon>Kolteriales</taxon>
        <taxon>Kolteriaceae</taxon>
        <taxon>Kolteria</taxon>
    </lineage>
</organism>
<dbReference type="OrthoDB" id="289081at2"/>